<evidence type="ECO:0000313" key="6">
    <source>
        <dbReference type="Proteomes" id="UP000007819"/>
    </source>
</evidence>
<dbReference type="InterPro" id="IPR011333">
    <property type="entry name" value="SKP1/BTB/POZ_sf"/>
</dbReference>
<name>A0A8R2JVA8_ACYPI</name>
<proteinExistence type="predicted"/>
<reference evidence="6" key="1">
    <citation type="submission" date="2010-06" db="EMBL/GenBank/DDBJ databases">
        <authorList>
            <person name="Jiang H."/>
            <person name="Abraham K."/>
            <person name="Ali S."/>
            <person name="Alsbrooks S.L."/>
            <person name="Anim B.N."/>
            <person name="Anosike U.S."/>
            <person name="Attaway T."/>
            <person name="Bandaranaike D.P."/>
            <person name="Battles P.K."/>
            <person name="Bell S.N."/>
            <person name="Bell A.V."/>
            <person name="Beltran B."/>
            <person name="Bickham C."/>
            <person name="Bustamante Y."/>
            <person name="Caleb T."/>
            <person name="Canada A."/>
            <person name="Cardenas V."/>
            <person name="Carter K."/>
            <person name="Chacko J."/>
            <person name="Chandrabose M.N."/>
            <person name="Chavez D."/>
            <person name="Chavez A."/>
            <person name="Chen L."/>
            <person name="Chu H.-S."/>
            <person name="Claassen K.J."/>
            <person name="Cockrell R."/>
            <person name="Collins M."/>
            <person name="Cooper J.A."/>
            <person name="Cree A."/>
            <person name="Curry S.M."/>
            <person name="Da Y."/>
            <person name="Dao M.D."/>
            <person name="Das B."/>
            <person name="Davila M.-L."/>
            <person name="Davy-Carroll L."/>
            <person name="Denson S."/>
            <person name="Dinh H."/>
            <person name="Ebong V.E."/>
            <person name="Edwards J.R."/>
            <person name="Egan A."/>
            <person name="El-Daye J."/>
            <person name="Escobedo L."/>
            <person name="Fernandez S."/>
            <person name="Fernando P.R."/>
            <person name="Flagg N."/>
            <person name="Forbes L.D."/>
            <person name="Fowler R.G."/>
            <person name="Fu Q."/>
            <person name="Gabisi R.A."/>
            <person name="Ganer J."/>
            <person name="Garbino Pronczuk A."/>
            <person name="Garcia R.M."/>
            <person name="Garner T."/>
            <person name="Garrett T.E."/>
            <person name="Gonzalez D.A."/>
            <person name="Hamid H."/>
            <person name="Hawkins E.S."/>
            <person name="Hirani K."/>
            <person name="Hogues M.E."/>
            <person name="Hollins B."/>
            <person name="Hsiao C.-H."/>
            <person name="Jabil R."/>
            <person name="James M.L."/>
            <person name="Jhangiani S.N."/>
            <person name="Johnson B."/>
            <person name="Johnson Q."/>
            <person name="Joshi V."/>
            <person name="Kalu J.B."/>
            <person name="Kam C."/>
            <person name="Kashfia A."/>
            <person name="Keebler J."/>
            <person name="Kisamo H."/>
            <person name="Kovar C.L."/>
            <person name="Lago L.A."/>
            <person name="Lai C.-Y."/>
            <person name="Laidlaw J."/>
            <person name="Lara F."/>
            <person name="Le T.-K."/>
            <person name="Lee S.L."/>
            <person name="Legall F.H."/>
            <person name="Lemon S.J."/>
            <person name="Lewis L.R."/>
            <person name="Li B."/>
            <person name="Liu Y."/>
            <person name="Liu Y.-S."/>
            <person name="Lopez J."/>
            <person name="Lozado R.J."/>
            <person name="Lu J."/>
            <person name="Madu R.C."/>
            <person name="Maheshwari M."/>
            <person name="Maheshwari R."/>
            <person name="Malloy K."/>
            <person name="Martinez E."/>
            <person name="Mathew T."/>
            <person name="Mercado I.C."/>
            <person name="Mercado C."/>
            <person name="Meyer B."/>
            <person name="Montgomery K."/>
            <person name="Morgan M.B."/>
            <person name="Munidasa M."/>
            <person name="Nazareth L.V."/>
            <person name="Nelson J."/>
            <person name="Ng B.M."/>
            <person name="Nguyen N.B."/>
            <person name="Nguyen P.Q."/>
            <person name="Nguyen T."/>
            <person name="Obregon M."/>
            <person name="Okwuonu G.O."/>
            <person name="Onwere C.G."/>
            <person name="Orozco G."/>
            <person name="Parra A."/>
            <person name="Patel S."/>
            <person name="Patil S."/>
            <person name="Perez A."/>
            <person name="Perez Y."/>
            <person name="Pham C."/>
            <person name="Primus E.L."/>
            <person name="Pu L.-L."/>
            <person name="Puazo M."/>
            <person name="Qin X."/>
            <person name="Quiroz J.B."/>
            <person name="Reese J."/>
            <person name="Richards S."/>
            <person name="Rives C.M."/>
            <person name="Robberts R."/>
            <person name="Ruiz S.J."/>
            <person name="Ruiz M.J."/>
            <person name="Santibanez J."/>
            <person name="Schneider B.W."/>
            <person name="Sisson I."/>
            <person name="Smith M."/>
            <person name="Sodergren E."/>
            <person name="Song X.-Z."/>
            <person name="Song B.B."/>
            <person name="Summersgill H."/>
            <person name="Thelus R."/>
            <person name="Thornton R.D."/>
            <person name="Trejos Z.Y."/>
            <person name="Usmani K."/>
            <person name="Vattathil S."/>
            <person name="Villasana D."/>
            <person name="Walker D.L."/>
            <person name="Wang S."/>
            <person name="Wang K."/>
            <person name="White C.S."/>
            <person name="Williams A.C."/>
            <person name="Williamson J."/>
            <person name="Wilson K."/>
            <person name="Woghiren I.O."/>
            <person name="Woodworth J.R."/>
            <person name="Worley K.C."/>
            <person name="Wright R.A."/>
            <person name="Wu W."/>
            <person name="Young L."/>
            <person name="Zhang L."/>
            <person name="Zhang J."/>
            <person name="Zhu Y."/>
            <person name="Muzny D.M."/>
            <person name="Weinstock G."/>
            <person name="Gibbs R.A."/>
        </authorList>
    </citation>
    <scope>NUCLEOTIDE SEQUENCE [LARGE SCALE GENOMIC DNA]</scope>
    <source>
        <strain evidence="6">LSR1</strain>
    </source>
</reference>
<accession>A0A8R2JVA8</accession>
<dbReference type="PANTHER" id="PTHR24412:SF441">
    <property type="entry name" value="KELCH-LIKE PROTEIN 28"/>
    <property type="match status" value="1"/>
</dbReference>
<evidence type="ECO:0000259" key="4">
    <source>
        <dbReference type="PROSITE" id="PS50097"/>
    </source>
</evidence>
<dbReference type="SUPFAM" id="SSF54695">
    <property type="entry name" value="POZ domain"/>
    <property type="match status" value="1"/>
</dbReference>
<dbReference type="PANTHER" id="PTHR24412">
    <property type="entry name" value="KELCH PROTEIN"/>
    <property type="match status" value="1"/>
</dbReference>
<evidence type="ECO:0000313" key="5">
    <source>
        <dbReference type="EnsemblMetazoa" id="XP_029348332.1"/>
    </source>
</evidence>
<evidence type="ECO:0000256" key="3">
    <source>
        <dbReference type="ARBA" id="ARBA00023203"/>
    </source>
</evidence>
<feature type="domain" description="BTB" evidence="4">
    <location>
        <begin position="44"/>
        <end position="111"/>
    </location>
</feature>
<dbReference type="KEGG" id="api:100576053"/>
<dbReference type="OrthoDB" id="6418787at2759"/>
<keyword evidence="1" id="KW-0880">Kelch repeat</keyword>
<dbReference type="EnsemblMetazoa" id="XM_029492472.1">
    <property type="protein sequence ID" value="XP_029348332.1"/>
    <property type="gene ID" value="LOC100576053"/>
</dbReference>
<sequence length="119" mass="13541">MTMQNTKQVPEPIIYGPAKYEYKKLCYAEIFQVLQSFRKDEVFCDIKLETDDGGSIFGHKVVLASASPYFHAMFTNLKKNNQDIVVIKNLDSTALQLLVEFIYSGQVTVTDKNVQDLLP</sequence>
<protein>
    <recommendedName>
        <fullName evidence="4">BTB domain-containing protein</fullName>
    </recommendedName>
</protein>
<organism evidence="5 6">
    <name type="scientific">Acyrthosiphon pisum</name>
    <name type="common">Pea aphid</name>
    <dbReference type="NCBI Taxonomy" id="7029"/>
    <lineage>
        <taxon>Eukaryota</taxon>
        <taxon>Metazoa</taxon>
        <taxon>Ecdysozoa</taxon>
        <taxon>Arthropoda</taxon>
        <taxon>Hexapoda</taxon>
        <taxon>Insecta</taxon>
        <taxon>Pterygota</taxon>
        <taxon>Neoptera</taxon>
        <taxon>Paraneoptera</taxon>
        <taxon>Hemiptera</taxon>
        <taxon>Sternorrhyncha</taxon>
        <taxon>Aphidomorpha</taxon>
        <taxon>Aphidoidea</taxon>
        <taxon>Aphididae</taxon>
        <taxon>Macrosiphini</taxon>
        <taxon>Acyrthosiphon</taxon>
    </lineage>
</organism>
<dbReference type="GeneID" id="100576053"/>
<dbReference type="Pfam" id="PF00651">
    <property type="entry name" value="BTB"/>
    <property type="match status" value="1"/>
</dbReference>
<evidence type="ECO:0000256" key="2">
    <source>
        <dbReference type="ARBA" id="ARBA00022737"/>
    </source>
</evidence>
<dbReference type="RefSeq" id="XP_029348332.1">
    <property type="nucleotide sequence ID" value="XM_029492472.1"/>
</dbReference>
<reference evidence="5" key="2">
    <citation type="submission" date="2022-06" db="UniProtKB">
        <authorList>
            <consortium name="EnsemblMetazoa"/>
        </authorList>
    </citation>
    <scope>IDENTIFICATION</scope>
</reference>
<keyword evidence="6" id="KW-1185">Reference proteome</keyword>
<dbReference type="Gene3D" id="3.30.710.10">
    <property type="entry name" value="Potassium Channel Kv1.1, Chain A"/>
    <property type="match status" value="1"/>
</dbReference>
<dbReference type="AlphaFoldDB" id="A0A8R2JVA8"/>
<evidence type="ECO:0000256" key="1">
    <source>
        <dbReference type="ARBA" id="ARBA00022441"/>
    </source>
</evidence>
<dbReference type="SMART" id="SM00225">
    <property type="entry name" value="BTB"/>
    <property type="match status" value="1"/>
</dbReference>
<keyword evidence="2" id="KW-0677">Repeat</keyword>
<dbReference type="PROSITE" id="PS50097">
    <property type="entry name" value="BTB"/>
    <property type="match status" value="1"/>
</dbReference>
<dbReference type="InterPro" id="IPR000210">
    <property type="entry name" value="BTB/POZ_dom"/>
</dbReference>
<keyword evidence="3" id="KW-0009">Actin-binding</keyword>
<dbReference type="Proteomes" id="UP000007819">
    <property type="component" value="Unassembled WGS sequence"/>
</dbReference>